<sequence length="695" mass="75461">MSESGKGPRAPLPGFRRPSSAADGEVSVRCRGRGLGRAAGVPSRSSRGLCARVHLGRRRPPRLLPGPRNPRSPGAPSAAGLGQVFAVTCCEADGRCDPPGVSARSPRPAGGAPILLGAAPEPPRGGSPRGARELPPRMAGKRPRGSGRQRRLLGLLVAVAAVHLAACPYTKVEESFSLQAAHDLLYHRLDVEQVRPRPHPAAAPRRPPALTRPPPQYDHLAFPGVVPRTFLGPLVLAALSSPVVCALSLLGTSKFYSQLTGSLGGRSLQSHRQLDMRLVAGAPGSPRREGGDLSEQVALEVTRPVRAVLGLGVIFGLWTLQKEVRRHFGATAATMFCWMTATQFHLMFYCTRTLPNMLALPVVLLALAAWLQQRWARFIRLSALAILVFRAELSLLLGLVLLLLLCTRRLSVARALRCAVPAGLLCLGLTVAVDSCFWRYLVWPEGTVLWYNTVQNKSSNWGTSPLLWYFYSALPRGLGSSLLFVPLGLVDRRALALLLPALGFVALYSLLPHKELRFIIYTFPLLNAVAARGCAYLLNNCRKSWLYRAGSLLVLGHLVLNAAHSATALYVSHFNYPGGVAMQRLHELVPPQTDVVLHIDVAAAQTGVSRFLEVNGGWRYDKREDLQPGSERMLAYTHLLMEAAPGHLALYRDTHRVLASVVGTTGVSLNLTTLPPFSVNLQTKLVLLERRLRPS</sequence>
<evidence type="ECO:0000256" key="1">
    <source>
        <dbReference type="ARBA" id="ARBA00004477"/>
    </source>
</evidence>
<feature type="transmembrane region" description="Helical" evidence="12">
    <location>
        <begin position="383"/>
        <end position="406"/>
    </location>
</feature>
<keyword evidence="6 12" id="KW-0812">Transmembrane</keyword>
<evidence type="ECO:0000256" key="2">
    <source>
        <dbReference type="ARBA" id="ARBA00004922"/>
    </source>
</evidence>
<keyword evidence="8 12" id="KW-1133">Transmembrane helix</keyword>
<evidence type="ECO:0000256" key="6">
    <source>
        <dbReference type="ARBA" id="ARBA00022692"/>
    </source>
</evidence>
<dbReference type="AlphaFoldDB" id="A0AA40HAS2"/>
<comment type="caution">
    <text evidence="14">The sequence shown here is derived from an EMBL/GenBank/DDBJ whole genome shotgun (WGS) entry which is preliminary data.</text>
</comment>
<keyword evidence="9 12" id="KW-0472">Membrane</keyword>
<evidence type="ECO:0000313" key="14">
    <source>
        <dbReference type="EMBL" id="KAK1327638.1"/>
    </source>
</evidence>
<evidence type="ECO:0000256" key="11">
    <source>
        <dbReference type="ARBA" id="ARBA00048899"/>
    </source>
</evidence>
<evidence type="ECO:0000256" key="3">
    <source>
        <dbReference type="ARBA" id="ARBA00007063"/>
    </source>
</evidence>
<dbReference type="GO" id="GO:0052917">
    <property type="term" value="F:dol-P-Man:Man(7)GlcNAc(2)-PP-Dol alpha-1,6-mannosyltransferase activity"/>
    <property type="evidence" value="ECO:0007669"/>
    <property type="project" value="UniProtKB-EC"/>
</dbReference>
<feature type="region of interest" description="Disordered" evidence="13">
    <location>
        <begin position="98"/>
        <end position="147"/>
    </location>
</feature>
<evidence type="ECO:0000256" key="7">
    <source>
        <dbReference type="ARBA" id="ARBA00022824"/>
    </source>
</evidence>
<dbReference type="EC" id="2.4.1.-" evidence="12"/>
<dbReference type="GO" id="GO:0006487">
    <property type="term" value="P:protein N-linked glycosylation"/>
    <property type="evidence" value="ECO:0007669"/>
    <property type="project" value="TreeGrafter"/>
</dbReference>
<feature type="transmembrane region" description="Helical" evidence="12">
    <location>
        <begin position="466"/>
        <end position="487"/>
    </location>
</feature>
<evidence type="ECO:0000256" key="12">
    <source>
        <dbReference type="RuleBase" id="RU363075"/>
    </source>
</evidence>
<feature type="transmembrane region" description="Helical" evidence="12">
    <location>
        <begin position="545"/>
        <end position="563"/>
    </location>
</feature>
<dbReference type="Pfam" id="PF03901">
    <property type="entry name" value="Glyco_transf_22"/>
    <property type="match status" value="1"/>
</dbReference>
<feature type="compositionally biased region" description="Low complexity" evidence="13">
    <location>
        <begin position="106"/>
        <end position="119"/>
    </location>
</feature>
<feature type="transmembrane region" description="Helical" evidence="12">
    <location>
        <begin position="230"/>
        <end position="250"/>
    </location>
</feature>
<dbReference type="Proteomes" id="UP001177744">
    <property type="component" value="Unassembled WGS sequence"/>
</dbReference>
<dbReference type="PANTHER" id="PTHR22760:SF1">
    <property type="entry name" value="DOL-P-MAN:MAN(7)GLCNAC(2)-PP-DOL ALPHA-1,6-MANNOSYLTRANSFERASE"/>
    <property type="match status" value="1"/>
</dbReference>
<comment type="catalytic activity">
    <reaction evidence="11">
        <text>an alpha-D-Man-(1-&gt;2)-alpha-D-Man-(1-&gt;2)-alpha-D-Man-(1-&gt;3)-[alpha-D-Man-(1-&gt;2)-alpha-D-Man-(1-&gt;3)-alpha-D-Man-(1-&gt;6)]-beta-D-Man-(1-&gt;4)-beta-D-GlcNAc-(1-&gt;4)-alpha-D-GlcNAc-diphospho-di-trans,poly-cis-dolichol + a di-trans,poly-cis-dolichyl beta-D-mannosyl phosphate = an alpha-D-Man-(1-&gt;2)-alpha-D-Man-(1-&gt;2)-alpha-D-Man-(1-&gt;3)-[alpha-D-Man-(1-&gt;2)-alpha-D-Man-(1-&gt;3)-[alpha-D-Man-(1-&gt;6)]-alpha-D-Man-(1-&gt;6)]-beta-D-Man-(1-&gt;4)-beta-D-GlcNAc-(1-&gt;4)-alpha-D-GlcNAc-diphospho-di-trans,poly-cis-dolichol + a di-trans,poly-cis-dolichyl phosphate + H(+)</text>
        <dbReference type="Rhea" id="RHEA:29535"/>
        <dbReference type="Rhea" id="RHEA-COMP:19498"/>
        <dbReference type="Rhea" id="RHEA-COMP:19501"/>
        <dbReference type="Rhea" id="RHEA-COMP:19518"/>
        <dbReference type="Rhea" id="RHEA-COMP:19519"/>
        <dbReference type="ChEBI" id="CHEBI:15378"/>
        <dbReference type="ChEBI" id="CHEBI:57683"/>
        <dbReference type="ChEBI" id="CHEBI:58211"/>
        <dbReference type="ChEBI" id="CHEBI:132517"/>
        <dbReference type="ChEBI" id="CHEBI:132519"/>
        <dbReference type="EC" id="2.4.1.260"/>
    </reaction>
    <physiologicalReaction direction="left-to-right" evidence="11">
        <dbReference type="Rhea" id="RHEA:29536"/>
    </physiologicalReaction>
</comment>
<protein>
    <recommendedName>
        <fullName evidence="12">Mannosyltransferase</fullName>
        <ecNumber evidence="12">2.4.1.-</ecNumber>
    </recommendedName>
</protein>
<feature type="transmembrane region" description="Helical" evidence="12">
    <location>
        <begin position="418"/>
        <end position="441"/>
    </location>
</feature>
<comment type="function">
    <text evidence="10">Mannosyltransferase that operates in the biosynthetic pathway of dolichol-linked oligosaccharides, the glycan precursors employed in protein asparagine (N)-glycosylation. The assembly of dolichol-linked oligosaccharides begins on the cytosolic side of the endoplasmic reticulum membrane and finishes in its lumen. The sequential addition of sugars to dolichol pyrophosphate produces dolichol-linked oligosaccharides containing fourteen sugars, including two GlcNAcs, nine mannoses and three glucoses. Once assembled, the oligosaccharide is transferred from the lipid to nascent proteins by oligosaccharyltransferases. In the lumen of the endoplasmic reticulum, adds the eighth mannose residue in an alpha-1,6 linkage onto Man(7)GlcNAc(2)-PP-dolichol to produce Man(8)GlcNAc(2)-PP-dolichol.</text>
</comment>
<feature type="transmembrane region" description="Helical" evidence="12">
    <location>
        <begin position="353"/>
        <end position="371"/>
    </location>
</feature>
<proteinExistence type="inferred from homology"/>
<comment type="similarity">
    <text evidence="3 12">Belongs to the glycosyltransferase 22 family.</text>
</comment>
<dbReference type="EMBL" id="JAULJE010000027">
    <property type="protein sequence ID" value="KAK1327638.1"/>
    <property type="molecule type" value="Genomic_DNA"/>
</dbReference>
<evidence type="ECO:0000256" key="13">
    <source>
        <dbReference type="SAM" id="MobiDB-lite"/>
    </source>
</evidence>
<evidence type="ECO:0000256" key="5">
    <source>
        <dbReference type="ARBA" id="ARBA00022679"/>
    </source>
</evidence>
<feature type="transmembrane region" description="Helical" evidence="12">
    <location>
        <begin position="494"/>
        <end position="512"/>
    </location>
</feature>
<evidence type="ECO:0000256" key="8">
    <source>
        <dbReference type="ARBA" id="ARBA00022989"/>
    </source>
</evidence>
<comment type="subcellular location">
    <subcellularLocation>
        <location evidence="1 12">Endoplasmic reticulum membrane</location>
        <topology evidence="1 12">Multi-pass membrane protein</topology>
    </subcellularLocation>
</comment>
<name>A0AA40HAS2_CNENI</name>
<accession>A0AA40HAS2</accession>
<evidence type="ECO:0000256" key="10">
    <source>
        <dbReference type="ARBA" id="ARBA00044721"/>
    </source>
</evidence>
<reference evidence="14" key="1">
    <citation type="submission" date="2023-06" db="EMBL/GenBank/DDBJ databases">
        <title>Reference genome for the Northern bat (Eptesicus nilssonii), a most northern bat species.</title>
        <authorList>
            <person name="Laine V.N."/>
            <person name="Pulliainen A.T."/>
            <person name="Lilley T.M."/>
        </authorList>
    </citation>
    <scope>NUCLEOTIDE SEQUENCE</scope>
    <source>
        <strain evidence="14">BLF_Eptnil</strain>
        <tissue evidence="14">Kidney</tissue>
    </source>
</reference>
<dbReference type="PANTHER" id="PTHR22760">
    <property type="entry name" value="GLYCOSYLTRANSFERASE"/>
    <property type="match status" value="1"/>
</dbReference>
<keyword evidence="15" id="KW-1185">Reference proteome</keyword>
<keyword evidence="4 12" id="KW-0328">Glycosyltransferase</keyword>
<gene>
    <name evidence="14" type="ORF">QTO34_012927</name>
</gene>
<keyword evidence="5" id="KW-0808">Transferase</keyword>
<feature type="transmembrane region" description="Helical" evidence="12">
    <location>
        <begin position="518"/>
        <end position="538"/>
    </location>
</feature>
<dbReference type="InterPro" id="IPR005599">
    <property type="entry name" value="GPI_mannosylTrfase"/>
</dbReference>
<evidence type="ECO:0000313" key="15">
    <source>
        <dbReference type="Proteomes" id="UP001177744"/>
    </source>
</evidence>
<comment type="pathway">
    <text evidence="2">Protein modification; protein glycosylation.</text>
</comment>
<organism evidence="14 15">
    <name type="scientific">Cnephaeus nilssonii</name>
    <name type="common">Northern bat</name>
    <name type="synonym">Eptesicus nilssonii</name>
    <dbReference type="NCBI Taxonomy" id="3371016"/>
    <lineage>
        <taxon>Eukaryota</taxon>
        <taxon>Metazoa</taxon>
        <taxon>Chordata</taxon>
        <taxon>Craniata</taxon>
        <taxon>Vertebrata</taxon>
        <taxon>Euteleostomi</taxon>
        <taxon>Mammalia</taxon>
        <taxon>Eutheria</taxon>
        <taxon>Laurasiatheria</taxon>
        <taxon>Chiroptera</taxon>
        <taxon>Yangochiroptera</taxon>
        <taxon>Vespertilionidae</taxon>
        <taxon>Cnephaeus</taxon>
    </lineage>
</organism>
<evidence type="ECO:0000256" key="4">
    <source>
        <dbReference type="ARBA" id="ARBA00022676"/>
    </source>
</evidence>
<evidence type="ECO:0000256" key="9">
    <source>
        <dbReference type="ARBA" id="ARBA00023136"/>
    </source>
</evidence>
<keyword evidence="7 12" id="KW-0256">Endoplasmic reticulum</keyword>
<feature type="region of interest" description="Disordered" evidence="13">
    <location>
        <begin position="1"/>
        <end position="78"/>
    </location>
</feature>
<dbReference type="GO" id="GO:0005789">
    <property type="term" value="C:endoplasmic reticulum membrane"/>
    <property type="evidence" value="ECO:0007669"/>
    <property type="project" value="UniProtKB-SubCell"/>
</dbReference>